<evidence type="ECO:0000256" key="1">
    <source>
        <dbReference type="ARBA" id="ARBA00009481"/>
    </source>
</evidence>
<dbReference type="EMBL" id="CP013264">
    <property type="protein sequence ID" value="ALR20319.1"/>
    <property type="molecule type" value="Genomic_DNA"/>
</dbReference>
<dbReference type="OrthoDB" id="9790710at2"/>
<keyword evidence="7" id="KW-1185">Reference proteome</keyword>
<dbReference type="Gene3D" id="3.40.50.2000">
    <property type="entry name" value="Glycogen Phosphorylase B"/>
    <property type="match status" value="2"/>
</dbReference>
<gene>
    <name evidence="6" type="ORF">ATN00_08390</name>
</gene>
<name>A0A0S3EY15_9SPHN</name>
<evidence type="ECO:0000256" key="2">
    <source>
        <dbReference type="ARBA" id="ARBA00022676"/>
    </source>
</evidence>
<comment type="similarity">
    <text evidence="1">Belongs to the glycosyltransferase group 1 family. Glycosyltransferase 4 subfamily.</text>
</comment>
<dbReference type="Proteomes" id="UP000056968">
    <property type="component" value="Chromosome"/>
</dbReference>
<dbReference type="Pfam" id="PF00534">
    <property type="entry name" value="Glycos_transf_1"/>
    <property type="match status" value="1"/>
</dbReference>
<evidence type="ECO:0000259" key="4">
    <source>
        <dbReference type="Pfam" id="PF00534"/>
    </source>
</evidence>
<evidence type="ECO:0000259" key="5">
    <source>
        <dbReference type="Pfam" id="PF13439"/>
    </source>
</evidence>
<reference evidence="6 7" key="1">
    <citation type="submission" date="2015-11" db="EMBL/GenBank/DDBJ databases">
        <title>A Two-component Flavoprotein Monooxygenase System MeaXY Responsible for para-Hydroxylation of 2-Methyl-6-ethylaniline and 2,6-Diethylaniline in Sphingobium baderi DE-13.</title>
        <authorList>
            <person name="Cheng M."/>
            <person name="Meng Q."/>
            <person name="Yang Y."/>
            <person name="Chu C."/>
            <person name="Yan X."/>
            <person name="He J."/>
            <person name="Li S."/>
        </authorList>
    </citation>
    <scope>NUCLEOTIDE SEQUENCE [LARGE SCALE GENOMIC DNA]</scope>
    <source>
        <strain evidence="6 7">DE-13</strain>
    </source>
</reference>
<dbReference type="KEGG" id="sbd:ATN00_08390"/>
<evidence type="ECO:0000256" key="3">
    <source>
        <dbReference type="ARBA" id="ARBA00022679"/>
    </source>
</evidence>
<dbReference type="Pfam" id="PF13439">
    <property type="entry name" value="Glyco_transf_4"/>
    <property type="match status" value="1"/>
</dbReference>
<dbReference type="InterPro" id="IPR028098">
    <property type="entry name" value="Glyco_trans_4-like_N"/>
</dbReference>
<keyword evidence="3 6" id="KW-0808">Transferase</keyword>
<accession>A0A0S3EY15</accession>
<dbReference type="PANTHER" id="PTHR12526">
    <property type="entry name" value="GLYCOSYLTRANSFERASE"/>
    <property type="match status" value="1"/>
</dbReference>
<keyword evidence="2" id="KW-0328">Glycosyltransferase</keyword>
<dbReference type="SUPFAM" id="SSF53756">
    <property type="entry name" value="UDP-Glycosyltransferase/glycogen phosphorylase"/>
    <property type="match status" value="1"/>
</dbReference>
<proteinExistence type="inferred from homology"/>
<feature type="domain" description="Glycosyl transferase family 1" evidence="4">
    <location>
        <begin position="198"/>
        <end position="355"/>
    </location>
</feature>
<organism evidence="6 7">
    <name type="scientific">Sphingobium baderi</name>
    <dbReference type="NCBI Taxonomy" id="1332080"/>
    <lineage>
        <taxon>Bacteria</taxon>
        <taxon>Pseudomonadati</taxon>
        <taxon>Pseudomonadota</taxon>
        <taxon>Alphaproteobacteria</taxon>
        <taxon>Sphingomonadales</taxon>
        <taxon>Sphingomonadaceae</taxon>
        <taxon>Sphingobium</taxon>
    </lineage>
</organism>
<feature type="domain" description="Glycosyltransferase subfamily 4-like N-terminal" evidence="5">
    <location>
        <begin position="24"/>
        <end position="182"/>
    </location>
</feature>
<dbReference type="AlphaFoldDB" id="A0A0S3EY15"/>
<dbReference type="InterPro" id="IPR001296">
    <property type="entry name" value="Glyco_trans_1"/>
</dbReference>
<dbReference type="PANTHER" id="PTHR12526:SF640">
    <property type="entry name" value="COLANIC ACID BIOSYNTHESIS GLYCOSYLTRANSFERASE WCAL-RELATED"/>
    <property type="match status" value="1"/>
</dbReference>
<evidence type="ECO:0000313" key="6">
    <source>
        <dbReference type="EMBL" id="ALR20319.1"/>
    </source>
</evidence>
<dbReference type="GO" id="GO:0016757">
    <property type="term" value="F:glycosyltransferase activity"/>
    <property type="evidence" value="ECO:0007669"/>
    <property type="project" value="UniProtKB-KW"/>
</dbReference>
<dbReference type="RefSeq" id="WP_062063885.1">
    <property type="nucleotide sequence ID" value="NZ_CP013264.1"/>
</dbReference>
<dbReference type="STRING" id="1332080.ATN00_08390"/>
<protein>
    <submittedName>
        <fullName evidence="6">Glycosyltransferase</fullName>
    </submittedName>
</protein>
<evidence type="ECO:0000313" key="7">
    <source>
        <dbReference type="Proteomes" id="UP000056968"/>
    </source>
</evidence>
<sequence>MFHTRPPVAESFSIAIYLYEPSDGGLDRIAILFASHLARRGVRAELWMARREGPVAGLIDPAVTVRRVPSPPLPRRLAMIAQFPALAAMIRRHRPAILCSAGNQSNMLVALAALGTGTRAVGRISNPLIYAHQRRLAAYFRLRRFRAIARACAMTIVMGEQDRRMLMAPGPLAAHDVRLLPRPSVTPAMEAAFAARQRRHLDDPFRLLMAGRLTVQKDHALALRALARLPHIDWRLKIAGDGPLREELGQLCEELGISDRVDFLGFVIDPQQLAAMMGQVDLLLQPSRWEGLAGTVIEALGCGAGVVATDSTANIRPVLQAAGQHDPVPVGDEAAFARAIEWALAHPASPEQLAAATSPYRLSHALDEYFRACQSLSVQHYSRATSPV</sequence>